<keyword evidence="2" id="KW-0677">Repeat</keyword>
<dbReference type="Gene3D" id="3.40.250.10">
    <property type="entry name" value="Rhodanese-like domain"/>
    <property type="match status" value="2"/>
</dbReference>
<feature type="domain" description="Rhodanese" evidence="4">
    <location>
        <begin position="175"/>
        <end position="296"/>
    </location>
</feature>
<dbReference type="Proteomes" id="UP000808914">
    <property type="component" value="Unassembled WGS sequence"/>
</dbReference>
<dbReference type="EC" id="2.8.1.1" evidence="5"/>
<keyword evidence="3" id="KW-0472">Membrane</keyword>
<dbReference type="PROSITE" id="PS00380">
    <property type="entry name" value="RHODANESE_1"/>
    <property type="match status" value="1"/>
</dbReference>
<evidence type="ECO:0000256" key="2">
    <source>
        <dbReference type="ARBA" id="ARBA00022737"/>
    </source>
</evidence>
<dbReference type="InterPro" id="IPR001307">
    <property type="entry name" value="Thiosulphate_STrfase_CS"/>
</dbReference>
<dbReference type="InterPro" id="IPR001763">
    <property type="entry name" value="Rhodanese-like_dom"/>
</dbReference>
<keyword evidence="3" id="KW-0812">Transmembrane</keyword>
<evidence type="ECO:0000313" key="5">
    <source>
        <dbReference type="EMBL" id="MBM7644429.1"/>
    </source>
</evidence>
<dbReference type="EMBL" id="JAFBER010000002">
    <property type="protein sequence ID" value="MBM7644429.1"/>
    <property type="molecule type" value="Genomic_DNA"/>
</dbReference>
<comment type="caution">
    <text evidence="5">The sequence shown here is derived from an EMBL/GenBank/DDBJ whole genome shotgun (WGS) entry which is preliminary data.</text>
</comment>
<reference evidence="5 6" key="1">
    <citation type="submission" date="2021-01" db="EMBL/GenBank/DDBJ databases">
        <title>Genomic Encyclopedia of Type Strains, Phase IV (KMG-IV): sequencing the most valuable type-strain genomes for metagenomic binning, comparative biology and taxonomic classification.</title>
        <authorList>
            <person name="Goeker M."/>
        </authorList>
    </citation>
    <scope>NUCLEOTIDE SEQUENCE [LARGE SCALE GENOMIC DNA]</scope>
    <source>
        <strain evidence="5 6">DSM 28236</strain>
    </source>
</reference>
<proteinExistence type="predicted"/>
<feature type="transmembrane region" description="Helical" evidence="3">
    <location>
        <begin position="252"/>
        <end position="272"/>
    </location>
</feature>
<protein>
    <submittedName>
        <fullName evidence="5">Thiosulfate/3-mercaptopyruvate sulfurtransferase</fullName>
        <ecNumber evidence="5">2.8.1.1</ecNumber>
        <ecNumber evidence="5">2.8.1.2</ecNumber>
    </submittedName>
</protein>
<dbReference type="SMART" id="SM00450">
    <property type="entry name" value="RHOD"/>
    <property type="match status" value="2"/>
</dbReference>
<feature type="domain" description="Rhodanese" evidence="4">
    <location>
        <begin position="51"/>
        <end position="142"/>
    </location>
</feature>
<name>A0ABS2PWJ6_9BACL</name>
<keyword evidence="3" id="KW-1133">Transmembrane helix</keyword>
<keyword evidence="6" id="KW-1185">Reference proteome</keyword>
<gene>
    <name evidence="5" type="ORF">JOD45_000622</name>
</gene>
<evidence type="ECO:0000259" key="4">
    <source>
        <dbReference type="PROSITE" id="PS50206"/>
    </source>
</evidence>
<organism evidence="5 6">
    <name type="scientific">Scopulibacillus daqui</name>
    <dbReference type="NCBI Taxonomy" id="1469162"/>
    <lineage>
        <taxon>Bacteria</taxon>
        <taxon>Bacillati</taxon>
        <taxon>Bacillota</taxon>
        <taxon>Bacilli</taxon>
        <taxon>Bacillales</taxon>
        <taxon>Sporolactobacillaceae</taxon>
        <taxon>Scopulibacillus</taxon>
    </lineage>
</organism>
<dbReference type="EC" id="2.8.1.2" evidence="5"/>
<accession>A0ABS2PWJ6</accession>
<dbReference type="RefSeq" id="WP_205002393.1">
    <property type="nucleotide sequence ID" value="NZ_JAFBER010000002.1"/>
</dbReference>
<dbReference type="PANTHER" id="PTHR11364:SF27">
    <property type="entry name" value="SULFURTRANSFERASE"/>
    <property type="match status" value="1"/>
</dbReference>
<dbReference type="SUPFAM" id="SSF52821">
    <property type="entry name" value="Rhodanese/Cell cycle control phosphatase"/>
    <property type="match status" value="2"/>
</dbReference>
<dbReference type="CDD" id="cd01448">
    <property type="entry name" value="TST_Repeat_1"/>
    <property type="match status" value="1"/>
</dbReference>
<sequence>MDKNRKSLRTPLPLDEKLLQPSQLKQFIEDKNSDSQCHGFKIFEVGWQGLDSYHQGHIPGAFYLDTNEIEEKPLWNRKSDKELKRVFEKNGMTCDQTMILYSKNTMAAARAAVILMYAGVKDVRLLDGGYPAWVSEGYKIDNIPHFPEPVNDFGEGMPACPNYFTSIDKLKSCYDNAETVLSDIRSWQEYIGETSGYSYINKRGRIKGAKWGHAGSDAYHLQDYHDKNGKMRHPQQMAGNWKKWGITPDKQVIFYCGTGWRASVAFFCAYLMGWDNISIFDGGWYEWSSDPALPIETGEP</sequence>
<keyword evidence="1 5" id="KW-0808">Transferase</keyword>
<dbReference type="GO" id="GO:0016784">
    <property type="term" value="F:3-mercaptopyruvate sulfurtransferase activity"/>
    <property type="evidence" value="ECO:0007669"/>
    <property type="project" value="UniProtKB-EC"/>
</dbReference>
<evidence type="ECO:0000313" key="6">
    <source>
        <dbReference type="Proteomes" id="UP000808914"/>
    </source>
</evidence>
<dbReference type="PROSITE" id="PS50206">
    <property type="entry name" value="RHODANESE_3"/>
    <property type="match status" value="2"/>
</dbReference>
<dbReference type="CDD" id="cd01449">
    <property type="entry name" value="TST_Repeat_2"/>
    <property type="match status" value="1"/>
</dbReference>
<dbReference type="InterPro" id="IPR036873">
    <property type="entry name" value="Rhodanese-like_dom_sf"/>
</dbReference>
<dbReference type="InterPro" id="IPR045078">
    <property type="entry name" value="TST/MPST-like"/>
</dbReference>
<dbReference type="PANTHER" id="PTHR11364">
    <property type="entry name" value="THIOSULFATE SULFERTANSFERASE"/>
    <property type="match status" value="1"/>
</dbReference>
<evidence type="ECO:0000256" key="3">
    <source>
        <dbReference type="SAM" id="Phobius"/>
    </source>
</evidence>
<dbReference type="GO" id="GO:0004792">
    <property type="term" value="F:thiosulfate-cyanide sulfurtransferase activity"/>
    <property type="evidence" value="ECO:0007669"/>
    <property type="project" value="UniProtKB-EC"/>
</dbReference>
<evidence type="ECO:0000256" key="1">
    <source>
        <dbReference type="ARBA" id="ARBA00022679"/>
    </source>
</evidence>
<dbReference type="Pfam" id="PF00581">
    <property type="entry name" value="Rhodanese"/>
    <property type="match status" value="2"/>
</dbReference>